<dbReference type="PANTHER" id="PTHR30469">
    <property type="entry name" value="MULTIDRUG RESISTANCE PROTEIN MDTA"/>
    <property type="match status" value="1"/>
</dbReference>
<sequence>MTKIRSFLAKFKWILLAVIIIAGIILGGQFFLNKSETNGQTQQAATAVVKKGNIISSVSASGNIQTANYLALTTSINGIVKKVFVKEGDRVVKGQKIMELTLDSEGERSQSSSYASYLKAKISVDSAKNSLISLENTMVQKEEAFNSLKKINSYRTHNERVNYTLAENEYTKAKNDYDIQKANIAQAEVSLNNAWLDYQTQSSIITATADGVIANIVSVEGTKVSNSVSERSTQTVASIKMEGTPIASLDVTELDINKVKVGQKVNMTLDSVSKETFTGTVVGIDKIGSVQSGVSNYPVIIKFDSDSEKVLPNMGADADIITEEKADVLYIPTSAIQTSNGKKFAEVVQGDTTNKVEITTGISDSTNIEIISGLNENDEVLINTLPTTGFTSSSSSQNRSGVSVFGAFSGRK</sequence>
<feature type="transmembrane region" description="Helical" evidence="1">
    <location>
        <begin position="12"/>
        <end position="32"/>
    </location>
</feature>
<feature type="domain" description="YknX-like beta-barrel" evidence="3">
    <location>
        <begin position="250"/>
        <end position="311"/>
    </location>
</feature>
<proteinExistence type="predicted"/>
<evidence type="ECO:0000313" key="5">
    <source>
        <dbReference type="Proteomes" id="UP000178270"/>
    </source>
</evidence>
<dbReference type="Gene3D" id="6.20.50.140">
    <property type="match status" value="1"/>
</dbReference>
<dbReference type="SUPFAM" id="SSF111369">
    <property type="entry name" value="HlyD-like secretion proteins"/>
    <property type="match status" value="1"/>
</dbReference>
<dbReference type="Pfam" id="PF25967">
    <property type="entry name" value="RND-MFP_C"/>
    <property type="match status" value="1"/>
</dbReference>
<dbReference type="Gene3D" id="2.40.50.100">
    <property type="match status" value="1"/>
</dbReference>
<name>A0A1F4U255_UNCKA</name>
<evidence type="ECO:0000259" key="3">
    <source>
        <dbReference type="Pfam" id="PF25990"/>
    </source>
</evidence>
<dbReference type="InterPro" id="IPR058636">
    <property type="entry name" value="Beta-barrel_YknX"/>
</dbReference>
<dbReference type="Gene3D" id="2.40.30.170">
    <property type="match status" value="1"/>
</dbReference>
<evidence type="ECO:0000259" key="2">
    <source>
        <dbReference type="Pfam" id="PF25967"/>
    </source>
</evidence>
<organism evidence="4 5">
    <name type="scientific">candidate division WWE3 bacterium RBG_13_37_7</name>
    <dbReference type="NCBI Taxonomy" id="1802609"/>
    <lineage>
        <taxon>Bacteria</taxon>
        <taxon>Katanobacteria</taxon>
    </lineage>
</organism>
<dbReference type="GO" id="GO:0015562">
    <property type="term" value="F:efflux transmembrane transporter activity"/>
    <property type="evidence" value="ECO:0007669"/>
    <property type="project" value="TreeGrafter"/>
</dbReference>
<keyword evidence="1" id="KW-0812">Transmembrane</keyword>
<accession>A0A1F4U255</accession>
<dbReference type="Proteomes" id="UP000178270">
    <property type="component" value="Unassembled WGS sequence"/>
</dbReference>
<dbReference type="AlphaFoldDB" id="A0A1F4U255"/>
<evidence type="ECO:0000256" key="1">
    <source>
        <dbReference type="SAM" id="Phobius"/>
    </source>
</evidence>
<dbReference type="InterPro" id="IPR058627">
    <property type="entry name" value="MdtA-like_C"/>
</dbReference>
<comment type="caution">
    <text evidence="4">The sequence shown here is derived from an EMBL/GenBank/DDBJ whole genome shotgun (WGS) entry which is preliminary data.</text>
</comment>
<keyword evidence="1" id="KW-1133">Transmembrane helix</keyword>
<dbReference type="Pfam" id="PF25990">
    <property type="entry name" value="Beta-barrel_YknX"/>
    <property type="match status" value="1"/>
</dbReference>
<feature type="domain" description="Multidrug resistance protein MdtA-like C-terminal permuted SH3" evidence="2">
    <location>
        <begin position="327"/>
        <end position="384"/>
    </location>
</feature>
<dbReference type="GO" id="GO:1990281">
    <property type="term" value="C:efflux pump complex"/>
    <property type="evidence" value="ECO:0007669"/>
    <property type="project" value="TreeGrafter"/>
</dbReference>
<evidence type="ECO:0008006" key="6">
    <source>
        <dbReference type="Google" id="ProtNLM"/>
    </source>
</evidence>
<protein>
    <recommendedName>
        <fullName evidence="6">RND efflux pump membrane fusion protein barrel-sandwich domain-containing protein</fullName>
    </recommendedName>
</protein>
<dbReference type="PANTHER" id="PTHR30469:SF33">
    <property type="entry name" value="SLR1207 PROTEIN"/>
    <property type="match status" value="1"/>
</dbReference>
<gene>
    <name evidence="4" type="ORF">A3K42_00315</name>
</gene>
<keyword evidence="1" id="KW-0472">Membrane</keyword>
<reference evidence="4 5" key="1">
    <citation type="journal article" date="2016" name="Nat. Commun.">
        <title>Thousands of microbial genomes shed light on interconnected biogeochemical processes in an aquifer system.</title>
        <authorList>
            <person name="Anantharaman K."/>
            <person name="Brown C.T."/>
            <person name="Hug L.A."/>
            <person name="Sharon I."/>
            <person name="Castelle C.J."/>
            <person name="Probst A.J."/>
            <person name="Thomas B.C."/>
            <person name="Singh A."/>
            <person name="Wilkins M.J."/>
            <person name="Karaoz U."/>
            <person name="Brodie E.L."/>
            <person name="Williams K.H."/>
            <person name="Hubbard S.S."/>
            <person name="Banfield J.F."/>
        </authorList>
    </citation>
    <scope>NUCLEOTIDE SEQUENCE [LARGE SCALE GENOMIC DNA]</scope>
</reference>
<dbReference type="EMBL" id="MEUS01000003">
    <property type="protein sequence ID" value="OGC39026.1"/>
    <property type="molecule type" value="Genomic_DNA"/>
</dbReference>
<evidence type="ECO:0000313" key="4">
    <source>
        <dbReference type="EMBL" id="OGC39026.1"/>
    </source>
</evidence>